<dbReference type="EMBL" id="JBBNAE010000009">
    <property type="protein sequence ID" value="KAK9096193.1"/>
    <property type="molecule type" value="Genomic_DNA"/>
</dbReference>
<keyword evidence="16" id="KW-1185">Reference proteome</keyword>
<keyword evidence="5" id="KW-0732">Signal</keyword>
<evidence type="ECO:0000256" key="5">
    <source>
        <dbReference type="ARBA" id="ARBA00022729"/>
    </source>
</evidence>
<accession>A0AAP0HP81</accession>
<evidence type="ECO:0000256" key="1">
    <source>
        <dbReference type="ARBA" id="ARBA00004479"/>
    </source>
</evidence>
<evidence type="ECO:0000256" key="4">
    <source>
        <dbReference type="ARBA" id="ARBA00022692"/>
    </source>
</evidence>
<keyword evidence="8 12" id="KW-0067">ATP-binding</keyword>
<evidence type="ECO:0000256" key="12">
    <source>
        <dbReference type="PROSITE-ProRule" id="PRU10141"/>
    </source>
</evidence>
<dbReference type="GO" id="GO:0004674">
    <property type="term" value="F:protein serine/threonine kinase activity"/>
    <property type="evidence" value="ECO:0007669"/>
    <property type="project" value="UniProtKB-KW"/>
</dbReference>
<feature type="region of interest" description="Disordered" evidence="13">
    <location>
        <begin position="646"/>
        <end position="671"/>
    </location>
</feature>
<sequence>MHVDLAVIASQLYLYQRVGVLVSNKGITENMSIPIPIIPIPMASNPNYLISSFFFIFFLVVISSEEVSQDKDHFYDGSTDSAETRCSHHGPPIRFPFSLNNHRNIGSGYPGFDLSCTVGKDTVLQLPHGGEFLVTEINYMSQEITVSDPDGCIVRRLLHLNLSSSPFSQVKNVRFYYNLTIFNCSTTNNDILDVAHYSALPINCLNVRGYRVFAVHYPLDIVPLTSCTAVETTDLPILPISDRYTLGEEDLNSQSSQTRLNWSLPRCSHCEAHGQRCRLKKERSIESPNKDLNETECFFIPNIHAKALAILGLVIAASVVAKRRYNASRLDKLERVNKAKIEKFLEDYKSLKPTRYSYADIKRMTNHFQIKLGEGGYGSVFKGMLSNEIPVAVKILNCAKDNGEDFINEVGTMGTIHHVNVVRLFGFCADGFHRALVYEFLHNDSLEKFIFLSNSKNPFLGWPKLQDIAVGIAKGIEYLHQGCDQRILHFDIKPHNILLDYNLNPKISDFGLAKLCSKDKSAVSMSAARGTMGYIAPEVVSRNFGNVSHKSDVYSFGMMLLEMVGGRKNIDATAENSSQVYFPEWIYSRIHEAGKHLKMKGESEDDEKIAKKLSIVGLWCIQWHPLDRPSMSSVIQMLEEETAKLSIPPNPFASNTTTPENNTRRNIHDRPGDHHALDIISEHDELDIEGRPVEGECLAAATDSQHTLAYGAKSGMIGHNLMQEEINESQAMPQRSRLHSEVDYSKKDRRGKRVSSCGLSLGTLEDVLNFRRPGNYILLNIARLNS</sequence>
<dbReference type="Pfam" id="PF00069">
    <property type="entry name" value="Pkinase"/>
    <property type="match status" value="1"/>
</dbReference>
<dbReference type="InterPro" id="IPR017441">
    <property type="entry name" value="Protein_kinase_ATP_BS"/>
</dbReference>
<dbReference type="InterPro" id="IPR045874">
    <property type="entry name" value="LRK10/LRL21-25-like"/>
</dbReference>
<evidence type="ECO:0000256" key="8">
    <source>
        <dbReference type="ARBA" id="ARBA00022840"/>
    </source>
</evidence>
<dbReference type="GO" id="GO:0005524">
    <property type="term" value="F:ATP binding"/>
    <property type="evidence" value="ECO:0007669"/>
    <property type="project" value="UniProtKB-UniRule"/>
</dbReference>
<dbReference type="Pfam" id="PF13947">
    <property type="entry name" value="GUB_WAK_bind"/>
    <property type="match status" value="1"/>
</dbReference>
<gene>
    <name evidence="15" type="ORF">Sjap_021690</name>
</gene>
<comment type="subcellular location">
    <subcellularLocation>
        <location evidence="1">Membrane</location>
        <topology evidence="1">Single-pass type I membrane protein</topology>
    </subcellularLocation>
</comment>
<feature type="binding site" evidence="12">
    <location>
        <position position="394"/>
    </location>
    <ligand>
        <name>ATP</name>
        <dbReference type="ChEBI" id="CHEBI:30616"/>
    </ligand>
</feature>
<keyword evidence="2" id="KW-0723">Serine/threonine-protein kinase</keyword>
<evidence type="ECO:0000256" key="11">
    <source>
        <dbReference type="ARBA" id="ARBA00023180"/>
    </source>
</evidence>
<dbReference type="SUPFAM" id="SSF56112">
    <property type="entry name" value="Protein kinase-like (PK-like)"/>
    <property type="match status" value="1"/>
</dbReference>
<dbReference type="Gene3D" id="3.30.200.20">
    <property type="entry name" value="Phosphorylase Kinase, domain 1"/>
    <property type="match status" value="1"/>
</dbReference>
<dbReference type="PROSITE" id="PS50011">
    <property type="entry name" value="PROTEIN_KINASE_DOM"/>
    <property type="match status" value="1"/>
</dbReference>
<keyword evidence="6 12" id="KW-0547">Nucleotide-binding</keyword>
<organism evidence="15 16">
    <name type="scientific">Stephania japonica</name>
    <dbReference type="NCBI Taxonomy" id="461633"/>
    <lineage>
        <taxon>Eukaryota</taxon>
        <taxon>Viridiplantae</taxon>
        <taxon>Streptophyta</taxon>
        <taxon>Embryophyta</taxon>
        <taxon>Tracheophyta</taxon>
        <taxon>Spermatophyta</taxon>
        <taxon>Magnoliopsida</taxon>
        <taxon>Ranunculales</taxon>
        <taxon>Menispermaceae</taxon>
        <taxon>Menispermoideae</taxon>
        <taxon>Cissampelideae</taxon>
        <taxon>Stephania</taxon>
    </lineage>
</organism>
<evidence type="ECO:0000256" key="6">
    <source>
        <dbReference type="ARBA" id="ARBA00022741"/>
    </source>
</evidence>
<dbReference type="FunFam" id="1.10.510.10:FF:000590">
    <property type="entry name" value="PR5-like receptor kinase"/>
    <property type="match status" value="1"/>
</dbReference>
<evidence type="ECO:0000313" key="16">
    <source>
        <dbReference type="Proteomes" id="UP001417504"/>
    </source>
</evidence>
<dbReference type="InterPro" id="IPR011009">
    <property type="entry name" value="Kinase-like_dom_sf"/>
</dbReference>
<keyword evidence="7" id="KW-0418">Kinase</keyword>
<dbReference type="SMART" id="SM00220">
    <property type="entry name" value="S_TKc"/>
    <property type="match status" value="1"/>
</dbReference>
<evidence type="ECO:0000256" key="2">
    <source>
        <dbReference type="ARBA" id="ARBA00022527"/>
    </source>
</evidence>
<evidence type="ECO:0000256" key="3">
    <source>
        <dbReference type="ARBA" id="ARBA00022679"/>
    </source>
</evidence>
<feature type="compositionally biased region" description="Basic and acidic residues" evidence="13">
    <location>
        <begin position="662"/>
        <end position="671"/>
    </location>
</feature>
<dbReference type="PANTHER" id="PTHR27009">
    <property type="entry name" value="RUST RESISTANCE KINASE LR10-RELATED"/>
    <property type="match status" value="1"/>
</dbReference>
<evidence type="ECO:0000259" key="14">
    <source>
        <dbReference type="PROSITE" id="PS50011"/>
    </source>
</evidence>
<dbReference type="Proteomes" id="UP001417504">
    <property type="component" value="Unassembled WGS sequence"/>
</dbReference>
<evidence type="ECO:0000313" key="15">
    <source>
        <dbReference type="EMBL" id="KAK9096193.1"/>
    </source>
</evidence>
<feature type="domain" description="Protein kinase" evidence="14">
    <location>
        <begin position="366"/>
        <end position="653"/>
    </location>
</feature>
<name>A0AAP0HP81_9MAGN</name>
<keyword evidence="4" id="KW-0812">Transmembrane</keyword>
<evidence type="ECO:0000256" key="10">
    <source>
        <dbReference type="ARBA" id="ARBA00023136"/>
    </source>
</evidence>
<dbReference type="PROSITE" id="PS00108">
    <property type="entry name" value="PROTEIN_KINASE_ST"/>
    <property type="match status" value="1"/>
</dbReference>
<dbReference type="GO" id="GO:0030247">
    <property type="term" value="F:polysaccharide binding"/>
    <property type="evidence" value="ECO:0007669"/>
    <property type="project" value="InterPro"/>
</dbReference>
<dbReference type="GO" id="GO:0016020">
    <property type="term" value="C:membrane"/>
    <property type="evidence" value="ECO:0007669"/>
    <property type="project" value="UniProtKB-SubCell"/>
</dbReference>
<evidence type="ECO:0000256" key="13">
    <source>
        <dbReference type="SAM" id="MobiDB-lite"/>
    </source>
</evidence>
<reference evidence="15 16" key="1">
    <citation type="submission" date="2024-01" db="EMBL/GenBank/DDBJ databases">
        <title>Genome assemblies of Stephania.</title>
        <authorList>
            <person name="Yang L."/>
        </authorList>
    </citation>
    <scope>NUCLEOTIDE SEQUENCE [LARGE SCALE GENOMIC DNA]</scope>
    <source>
        <strain evidence="15">QJT</strain>
        <tissue evidence="15">Leaf</tissue>
    </source>
</reference>
<keyword evidence="9" id="KW-1133">Transmembrane helix</keyword>
<dbReference type="AlphaFoldDB" id="A0AAP0HP81"/>
<dbReference type="FunFam" id="3.30.200.20:FF:000178">
    <property type="entry name" value="serine/threonine-protein kinase PBS1-like"/>
    <property type="match status" value="1"/>
</dbReference>
<dbReference type="InterPro" id="IPR000719">
    <property type="entry name" value="Prot_kinase_dom"/>
</dbReference>
<dbReference type="PROSITE" id="PS00107">
    <property type="entry name" value="PROTEIN_KINASE_ATP"/>
    <property type="match status" value="1"/>
</dbReference>
<proteinExistence type="predicted"/>
<dbReference type="InterPro" id="IPR008271">
    <property type="entry name" value="Ser/Thr_kinase_AS"/>
</dbReference>
<keyword evidence="3" id="KW-0808">Transferase</keyword>
<evidence type="ECO:0000256" key="9">
    <source>
        <dbReference type="ARBA" id="ARBA00022989"/>
    </source>
</evidence>
<dbReference type="InterPro" id="IPR025287">
    <property type="entry name" value="WAK_GUB"/>
</dbReference>
<evidence type="ECO:0000256" key="7">
    <source>
        <dbReference type="ARBA" id="ARBA00022777"/>
    </source>
</evidence>
<comment type="caution">
    <text evidence="15">The sequence shown here is derived from an EMBL/GenBank/DDBJ whole genome shotgun (WGS) entry which is preliminary data.</text>
</comment>
<keyword evidence="11" id="KW-0325">Glycoprotein</keyword>
<keyword evidence="10" id="KW-0472">Membrane</keyword>
<dbReference type="Gene3D" id="1.10.510.10">
    <property type="entry name" value="Transferase(Phosphotransferase) domain 1"/>
    <property type="match status" value="1"/>
</dbReference>
<protein>
    <recommendedName>
        <fullName evidence="14">Protein kinase domain-containing protein</fullName>
    </recommendedName>
</protein>